<dbReference type="RefSeq" id="WP_014245838.1">
    <property type="nucleotide sequence ID" value="NC_016620.1"/>
</dbReference>
<organism evidence="2 3">
    <name type="scientific">Halobacteriovorax marinus (strain ATCC BAA-682 / DSM 15412 / SJ)</name>
    <name type="common">Bacteriovorax marinus</name>
    <dbReference type="NCBI Taxonomy" id="862908"/>
    <lineage>
        <taxon>Bacteria</taxon>
        <taxon>Pseudomonadati</taxon>
        <taxon>Bdellovibrionota</taxon>
        <taxon>Bacteriovoracia</taxon>
        <taxon>Bacteriovoracales</taxon>
        <taxon>Halobacteriovoraceae</taxon>
        <taxon>Halobacteriovorax</taxon>
    </lineage>
</organism>
<evidence type="ECO:0000256" key="1">
    <source>
        <dbReference type="SAM" id="SignalP"/>
    </source>
</evidence>
<feature type="chain" id="PRO_5003154354" evidence="1">
    <location>
        <begin position="27"/>
        <end position="121"/>
    </location>
</feature>
<dbReference type="Proteomes" id="UP000008963">
    <property type="component" value="Chromosome"/>
</dbReference>
<protein>
    <submittedName>
        <fullName evidence="2">Exported protein</fullName>
    </submittedName>
</protein>
<evidence type="ECO:0000313" key="3">
    <source>
        <dbReference type="Proteomes" id="UP000008963"/>
    </source>
</evidence>
<keyword evidence="3" id="KW-1185">Reference proteome</keyword>
<dbReference type="PATRIC" id="fig|862908.3.peg.3178"/>
<dbReference type="EMBL" id="FQ312005">
    <property type="protein sequence ID" value="CBW28069.1"/>
    <property type="molecule type" value="Genomic_DNA"/>
</dbReference>
<accession>E1X0Z9</accession>
<sequence>MKLIKLLPLLVLAVVAYSNTSLQPIAAANAAGDGGVKDADCNCGPADDGDPNVGYRTINQDLILTVNDDLFNNDNDIEDLLRGGEEPPKNPLLDDRFQIDENLIRSVNNSDLIDSLNIIKK</sequence>
<dbReference type="HOGENOM" id="CLU_2034818_0_0_7"/>
<keyword evidence="1" id="KW-0732">Signal</keyword>
<dbReference type="KEGG" id="bmx:BMS_3325"/>
<evidence type="ECO:0000313" key="2">
    <source>
        <dbReference type="EMBL" id="CBW28069.1"/>
    </source>
</evidence>
<name>E1X0Z9_HALMS</name>
<dbReference type="AlphaFoldDB" id="E1X0Z9"/>
<proteinExistence type="predicted"/>
<gene>
    <name evidence="2" type="ordered locus">BMS_3325</name>
</gene>
<dbReference type="STRING" id="862908.BMS_3325"/>
<reference evidence="3" key="1">
    <citation type="journal article" date="2013" name="ISME J.">
        <title>A small predatory core genome in the divergent marine Bacteriovorax marinus SJ and the terrestrial Bdellovibrio bacteriovorus.</title>
        <authorList>
            <person name="Crossman L.C."/>
            <person name="Chen H."/>
            <person name="Cerdeno-Tarraga A.M."/>
            <person name="Brooks K."/>
            <person name="Quail M.A."/>
            <person name="Pineiro S.A."/>
            <person name="Hobley L."/>
            <person name="Sockett R.E."/>
            <person name="Bentley S.D."/>
            <person name="Parkhill J."/>
            <person name="Williams H.N."/>
            <person name="Stine O.C."/>
        </authorList>
    </citation>
    <scope>NUCLEOTIDE SEQUENCE [LARGE SCALE GENOMIC DNA]</scope>
    <source>
        <strain evidence="3">ATCC BAA-682 / DSM 15412 / SJ</strain>
    </source>
</reference>
<feature type="signal peptide" evidence="1">
    <location>
        <begin position="1"/>
        <end position="26"/>
    </location>
</feature>